<dbReference type="EMBL" id="LS992241">
    <property type="protein sequence ID" value="SYX85939.1"/>
    <property type="molecule type" value="Genomic_DNA"/>
</dbReference>
<protein>
    <submittedName>
        <fullName evidence="2">Uncharacterized protein</fullName>
    </submittedName>
</protein>
<dbReference type="AlphaFoldDB" id="A0A383RLY1"/>
<evidence type="ECO:0000313" key="2">
    <source>
        <dbReference type="EMBL" id="SYX87691.1"/>
    </source>
</evidence>
<evidence type="ECO:0000313" key="1">
    <source>
        <dbReference type="EMBL" id="SYX85939.1"/>
    </source>
</evidence>
<reference evidence="3" key="2">
    <citation type="submission" date="2018-08" db="EMBL/GenBank/DDBJ databases">
        <authorList>
            <person name="Chevrot R."/>
        </authorList>
    </citation>
    <scope>NUCLEOTIDE SEQUENCE [LARGE SCALE GENOMIC DNA]</scope>
</reference>
<proteinExistence type="predicted"/>
<dbReference type="Proteomes" id="UP000304148">
    <property type="component" value="Chromosome"/>
</dbReference>
<organism evidence="2 3">
    <name type="scientific">Paenibacillus alvei</name>
    <name type="common">Bacillus alvei</name>
    <dbReference type="NCBI Taxonomy" id="44250"/>
    <lineage>
        <taxon>Bacteria</taxon>
        <taxon>Bacillati</taxon>
        <taxon>Bacillota</taxon>
        <taxon>Bacilli</taxon>
        <taxon>Bacillales</taxon>
        <taxon>Paenibacillaceae</taxon>
        <taxon>Paenibacillus</taxon>
    </lineage>
</organism>
<reference evidence="2" key="1">
    <citation type="submission" date="2018-08" db="EMBL/GenBank/DDBJ databases">
        <authorList>
            <person name="Ferrada E.E."/>
            <person name="Latorre B.A."/>
        </authorList>
    </citation>
    <scope>NUCLEOTIDE SEQUENCE</scope>
    <source>
        <strain evidence="2">Paenibacillus B-LR1</strain>
    </source>
</reference>
<accession>A0A383RLY1</accession>
<sequence>MRPTCGCGKLADCVVYEDKMEPHCKDCAFIAAETVGGVMVYVPVDWREWENARAAKSYKSA</sequence>
<evidence type="ECO:0000313" key="3">
    <source>
        <dbReference type="Proteomes" id="UP000304148"/>
    </source>
</evidence>
<gene>
    <name evidence="1" type="ORF">PBLR_14361</name>
    <name evidence="2" type="ORF">PBLR_20035</name>
</gene>
<dbReference type="EMBL" id="LS992241">
    <property type="protein sequence ID" value="SYX87691.1"/>
    <property type="molecule type" value="Genomic_DNA"/>
</dbReference>
<name>A0A383RLY1_PAEAL</name>